<feature type="region of interest" description="Disordered" evidence="7">
    <location>
        <begin position="173"/>
        <end position="193"/>
    </location>
</feature>
<comment type="caution">
    <text evidence="9">The sequence shown here is derived from an EMBL/GenBank/DDBJ whole genome shotgun (WGS) entry which is preliminary data.</text>
</comment>
<dbReference type="InterPro" id="IPR000571">
    <property type="entry name" value="Znf_CCCH"/>
</dbReference>
<keyword evidence="3 6" id="KW-0863">Zinc-finger</keyword>
<dbReference type="PANTHER" id="PTHR15725:SF14">
    <property type="entry name" value="ZINC FINGER CCCH DOMAIN-CONTAINING PROTEIN 11A"/>
    <property type="match status" value="1"/>
</dbReference>
<dbReference type="EMBL" id="JAYMYS010000003">
    <property type="protein sequence ID" value="KAK7399855.1"/>
    <property type="molecule type" value="Genomic_DNA"/>
</dbReference>
<feature type="compositionally biased region" description="Basic and acidic residues" evidence="7">
    <location>
        <begin position="587"/>
        <end position="601"/>
    </location>
</feature>
<feature type="compositionally biased region" description="Pro residues" evidence="7">
    <location>
        <begin position="19"/>
        <end position="29"/>
    </location>
</feature>
<feature type="domain" description="C3H1-type" evidence="8">
    <location>
        <begin position="69"/>
        <end position="95"/>
    </location>
</feature>
<gene>
    <name evidence="9" type="ORF">VNO78_11049</name>
</gene>
<accession>A0AAN9SN78</accession>
<feature type="region of interest" description="Disordered" evidence="7">
    <location>
        <begin position="371"/>
        <end position="646"/>
    </location>
</feature>
<evidence type="ECO:0000256" key="4">
    <source>
        <dbReference type="ARBA" id="ARBA00022833"/>
    </source>
</evidence>
<feature type="region of interest" description="Disordered" evidence="7">
    <location>
        <begin position="226"/>
        <end position="275"/>
    </location>
</feature>
<dbReference type="Pfam" id="PF14608">
    <property type="entry name" value="zf-CCCH_2"/>
    <property type="match status" value="1"/>
</dbReference>
<organism evidence="9 10">
    <name type="scientific">Psophocarpus tetragonolobus</name>
    <name type="common">Winged bean</name>
    <name type="synonym">Dolichos tetragonolobus</name>
    <dbReference type="NCBI Taxonomy" id="3891"/>
    <lineage>
        <taxon>Eukaryota</taxon>
        <taxon>Viridiplantae</taxon>
        <taxon>Streptophyta</taxon>
        <taxon>Embryophyta</taxon>
        <taxon>Tracheophyta</taxon>
        <taxon>Spermatophyta</taxon>
        <taxon>Magnoliopsida</taxon>
        <taxon>eudicotyledons</taxon>
        <taxon>Gunneridae</taxon>
        <taxon>Pentapetalae</taxon>
        <taxon>rosids</taxon>
        <taxon>fabids</taxon>
        <taxon>Fabales</taxon>
        <taxon>Fabaceae</taxon>
        <taxon>Papilionoideae</taxon>
        <taxon>50 kb inversion clade</taxon>
        <taxon>NPAAA clade</taxon>
        <taxon>indigoferoid/millettioid clade</taxon>
        <taxon>Phaseoleae</taxon>
        <taxon>Psophocarpus</taxon>
    </lineage>
</organism>
<name>A0AAN9SN78_PSOTE</name>
<feature type="domain" description="C3H1-type" evidence="8">
    <location>
        <begin position="38"/>
        <end position="67"/>
    </location>
</feature>
<feature type="compositionally biased region" description="Basic and acidic residues" evidence="7">
    <location>
        <begin position="416"/>
        <end position="435"/>
    </location>
</feature>
<evidence type="ECO:0000256" key="1">
    <source>
        <dbReference type="ARBA" id="ARBA00022723"/>
    </source>
</evidence>
<dbReference type="InterPro" id="IPR041686">
    <property type="entry name" value="Znf-CCCH_3"/>
</dbReference>
<feature type="compositionally biased region" description="Basic and acidic residues" evidence="7">
    <location>
        <begin position="532"/>
        <end position="541"/>
    </location>
</feature>
<keyword evidence="5" id="KW-0238">DNA-binding</keyword>
<evidence type="ECO:0000256" key="2">
    <source>
        <dbReference type="ARBA" id="ARBA00022737"/>
    </source>
</evidence>
<feature type="compositionally biased region" description="Basic and acidic residues" evidence="7">
    <location>
        <begin position="551"/>
        <end position="566"/>
    </location>
</feature>
<evidence type="ECO:0000256" key="7">
    <source>
        <dbReference type="SAM" id="MobiDB-lite"/>
    </source>
</evidence>
<dbReference type="PANTHER" id="PTHR15725">
    <property type="entry name" value="ZN-FINGER, C-X8-C-X5-C-X3-H TYPE-CONTAINING"/>
    <property type="match status" value="1"/>
</dbReference>
<protein>
    <recommendedName>
        <fullName evidence="8">C3H1-type domain-containing protein</fullName>
    </recommendedName>
</protein>
<dbReference type="PROSITE" id="PS50103">
    <property type="entry name" value="ZF_C3H1"/>
    <property type="match status" value="3"/>
</dbReference>
<evidence type="ECO:0000313" key="9">
    <source>
        <dbReference type="EMBL" id="KAK7399855.1"/>
    </source>
</evidence>
<dbReference type="Proteomes" id="UP001386955">
    <property type="component" value="Unassembled WGS sequence"/>
</dbReference>
<feature type="zinc finger region" description="C3H1-type" evidence="6">
    <location>
        <begin position="129"/>
        <end position="156"/>
    </location>
</feature>
<keyword evidence="1 6" id="KW-0479">Metal-binding</keyword>
<feature type="compositionally biased region" description="Low complexity" evidence="7">
    <location>
        <begin position="1"/>
        <end position="18"/>
    </location>
</feature>
<keyword evidence="10" id="KW-1185">Reference proteome</keyword>
<feature type="compositionally biased region" description="Polar residues" evidence="7">
    <location>
        <begin position="602"/>
        <end position="618"/>
    </location>
</feature>
<feature type="compositionally biased region" description="Basic and acidic residues" evidence="7">
    <location>
        <begin position="488"/>
        <end position="511"/>
    </location>
</feature>
<sequence length="723" mass="80647">MVTQQPQPQLQVQVQVQPQPQPQPQPQQPTPSSQDDALKRNTDCVYFLASPLTCKKGNECEYRHSEYARVNPRDCRYWLSGNCLNPKCSFRHPPLDGLLGTQVATTGGPSVAPSQIPTASATHAPYNSSKQAVPCFFFQKGLCLKGDRCAFLHGPPPPNTVNKVAAQVPVTSQGAENTSLKKPFGSNDKSTQERKTFQGNFAKSGGGLEAKPAPKIETALQRNIFDSEKKMPPPSAGFDNETSRFKTSSPPVTNGPAIARSNRLHQARVPDDHSFPCGKDSDEFMRESSPGFDVLVADELRNSDYYHGEDEFGKARGQDERNLDSLNEYDLGHSGDYSLAADIDRERFRVPQGYDSYDHIQDPFAWEQHRKAPAHLERRARRRSDSPENAEVSDLRHHLSKRRKGNGLKSVVSHDYALDGHGEEQSHRSFSRKDSLQLPLNESSLGNRFRGRIKLPANGGGDHLEREDRGRIRSRLSSGRLQATNQGRVHDRIRGRLSDDERRNSKDRLMGKELMGGYRSDFAGPKSLAELKNGRNTENKEQLSLGKRRSLRDDHPQSEDDLHFEGPKPLSEILKEKRGAGAGADTENGKSSDNKNEEVTHSSDTTPVTNVQNEVLSKTNEDVNNHLPLNNEESSKLEVTDAAGGDIDATLGQYEEGMMDDEAGEEQYYEGDDQRDADYEYEQGDEGYYDYEQGDEGEIPEEEYFGEEDDGDDFAKKIGVVHS</sequence>
<proteinExistence type="predicted"/>
<dbReference type="GO" id="GO:0003677">
    <property type="term" value="F:DNA binding"/>
    <property type="evidence" value="ECO:0007669"/>
    <property type="project" value="UniProtKB-KW"/>
</dbReference>
<evidence type="ECO:0000256" key="6">
    <source>
        <dbReference type="PROSITE-ProRule" id="PRU00723"/>
    </source>
</evidence>
<dbReference type="InterPro" id="IPR036855">
    <property type="entry name" value="Znf_CCCH_sf"/>
</dbReference>
<feature type="compositionally biased region" description="Basic and acidic residues" evidence="7">
    <location>
        <begin position="462"/>
        <end position="471"/>
    </location>
</feature>
<reference evidence="9 10" key="1">
    <citation type="submission" date="2024-01" db="EMBL/GenBank/DDBJ databases">
        <title>The genomes of 5 underutilized Papilionoideae crops provide insights into root nodulation and disease resistanc.</title>
        <authorList>
            <person name="Jiang F."/>
        </authorList>
    </citation>
    <scope>NUCLEOTIDE SEQUENCE [LARGE SCALE GENOMIC DNA]</scope>
    <source>
        <strain evidence="9">DUOXIRENSHENG_FW03</strain>
        <tissue evidence="9">Leaves</tissue>
    </source>
</reference>
<feature type="zinc finger region" description="C3H1-type" evidence="6">
    <location>
        <begin position="38"/>
        <end position="67"/>
    </location>
</feature>
<dbReference type="GO" id="GO:0008270">
    <property type="term" value="F:zinc ion binding"/>
    <property type="evidence" value="ECO:0007669"/>
    <property type="project" value="UniProtKB-KW"/>
</dbReference>
<dbReference type="SMART" id="SM00356">
    <property type="entry name" value="ZnF_C3H1"/>
    <property type="match status" value="3"/>
</dbReference>
<dbReference type="Gene3D" id="4.10.1000.10">
    <property type="entry name" value="Zinc finger, CCCH-type"/>
    <property type="match status" value="2"/>
</dbReference>
<dbReference type="GO" id="GO:0003729">
    <property type="term" value="F:mRNA binding"/>
    <property type="evidence" value="ECO:0007669"/>
    <property type="project" value="TreeGrafter"/>
</dbReference>
<keyword evidence="2" id="KW-0677">Repeat</keyword>
<dbReference type="SUPFAM" id="SSF90229">
    <property type="entry name" value="CCCH zinc finger"/>
    <property type="match status" value="1"/>
</dbReference>
<evidence type="ECO:0000256" key="5">
    <source>
        <dbReference type="ARBA" id="ARBA00023125"/>
    </source>
</evidence>
<dbReference type="AlphaFoldDB" id="A0AAN9SN78"/>
<dbReference type="Pfam" id="PF15663">
    <property type="entry name" value="zf-CCCH_3"/>
    <property type="match status" value="1"/>
</dbReference>
<feature type="region of interest" description="Disordered" evidence="7">
    <location>
        <begin position="1"/>
        <end position="36"/>
    </location>
</feature>
<keyword evidence="4 6" id="KW-0862">Zinc</keyword>
<feature type="domain" description="C3H1-type" evidence="8">
    <location>
        <begin position="129"/>
        <end position="156"/>
    </location>
</feature>
<feature type="zinc finger region" description="C3H1-type" evidence="6">
    <location>
        <begin position="69"/>
        <end position="95"/>
    </location>
</feature>
<evidence type="ECO:0000313" key="10">
    <source>
        <dbReference type="Proteomes" id="UP001386955"/>
    </source>
</evidence>
<evidence type="ECO:0000259" key="8">
    <source>
        <dbReference type="PROSITE" id="PS50103"/>
    </source>
</evidence>
<evidence type="ECO:0000256" key="3">
    <source>
        <dbReference type="ARBA" id="ARBA00022771"/>
    </source>
</evidence>
<dbReference type="FunFam" id="4.10.1000.10:FF:000021">
    <property type="entry name" value="Zinc finger CCCH domain-containing protein 17"/>
    <property type="match status" value="1"/>
</dbReference>